<evidence type="ECO:0000313" key="2">
    <source>
        <dbReference type="EMBL" id="SFB06729.1"/>
    </source>
</evidence>
<accession>A0A1I0Y052</accession>
<gene>
    <name evidence="2" type="ORF">SAMN04488072_106168</name>
</gene>
<dbReference type="Proteomes" id="UP000198642">
    <property type="component" value="Unassembled WGS sequence"/>
</dbReference>
<evidence type="ECO:0000313" key="3">
    <source>
        <dbReference type="Proteomes" id="UP000198642"/>
    </source>
</evidence>
<reference evidence="2 3" key="1">
    <citation type="submission" date="2016-10" db="EMBL/GenBank/DDBJ databases">
        <authorList>
            <person name="de Groot N.N."/>
        </authorList>
    </citation>
    <scope>NUCLEOTIDE SEQUENCE [LARGE SCALE GENOMIC DNA]</scope>
    <source>
        <strain evidence="2 3">CGMCC 1.3702</strain>
    </source>
</reference>
<protein>
    <submittedName>
        <fullName evidence="2">Uncharacterized protein</fullName>
    </submittedName>
</protein>
<name>A0A1I0Y052_9BACI</name>
<dbReference type="STRING" id="237679.SAMN04488072_106168"/>
<feature type="region of interest" description="Disordered" evidence="1">
    <location>
        <begin position="16"/>
        <end position="47"/>
    </location>
</feature>
<dbReference type="EMBL" id="FOJW01000006">
    <property type="protein sequence ID" value="SFB06729.1"/>
    <property type="molecule type" value="Genomic_DNA"/>
</dbReference>
<evidence type="ECO:0000256" key="1">
    <source>
        <dbReference type="SAM" id="MobiDB-lite"/>
    </source>
</evidence>
<proteinExistence type="predicted"/>
<sequence length="47" mass="4939">MAAENTMITIPLSTSKKAASPVEMMEESGTLASANPAKTHARYSKAN</sequence>
<organism evidence="2 3">
    <name type="scientific">Lentibacillus halodurans</name>
    <dbReference type="NCBI Taxonomy" id="237679"/>
    <lineage>
        <taxon>Bacteria</taxon>
        <taxon>Bacillati</taxon>
        <taxon>Bacillota</taxon>
        <taxon>Bacilli</taxon>
        <taxon>Bacillales</taxon>
        <taxon>Bacillaceae</taxon>
        <taxon>Lentibacillus</taxon>
    </lineage>
</organism>
<keyword evidence="3" id="KW-1185">Reference proteome</keyword>
<dbReference type="AlphaFoldDB" id="A0A1I0Y052"/>